<feature type="region of interest" description="Disordered" evidence="1">
    <location>
        <begin position="143"/>
        <end position="166"/>
    </location>
</feature>
<protein>
    <submittedName>
        <fullName evidence="2">Uncharacterized protein</fullName>
    </submittedName>
</protein>
<name>A0A1E7L562_9ACTN</name>
<evidence type="ECO:0000313" key="3">
    <source>
        <dbReference type="Proteomes" id="UP000176005"/>
    </source>
</evidence>
<evidence type="ECO:0000313" key="2">
    <source>
        <dbReference type="EMBL" id="OEV11324.1"/>
    </source>
</evidence>
<dbReference type="PATRIC" id="fig|518642.10.peg.2434"/>
<dbReference type="AlphaFoldDB" id="A0A1E7L562"/>
<proteinExistence type="predicted"/>
<comment type="caution">
    <text evidence="2">The sequence shown here is derived from an EMBL/GenBank/DDBJ whole genome shotgun (WGS) entry which is preliminary data.</text>
</comment>
<dbReference type="EMBL" id="LJGW01000231">
    <property type="protein sequence ID" value="OEV11324.1"/>
    <property type="molecule type" value="Genomic_DNA"/>
</dbReference>
<gene>
    <name evidence="2" type="ORF">AN218_13295</name>
</gene>
<dbReference type="Proteomes" id="UP000176005">
    <property type="component" value="Unassembled WGS sequence"/>
</dbReference>
<feature type="non-terminal residue" evidence="2">
    <location>
        <position position="1"/>
    </location>
</feature>
<evidence type="ECO:0000256" key="1">
    <source>
        <dbReference type="SAM" id="MobiDB-lite"/>
    </source>
</evidence>
<sequence length="258" mass="26819">VAVERGRGVTEDGLALAARLAADGVARAVRREAMEHLARGAAAEREAGQVRAAVLRAAHLYASREEAEAAADADARTARRNTAALLLEDRLRALREEERSERASGGRKEMCTAGGGCGREAVARGLCAWHRAEELAAAEGRAGSLQAGGSGLSEASREDRGPRAVGAAVRTPGRLTAVVRRERTGIPDVVAQQLAVIRTVDAGAADRAEEAARALYAPGADQGSGVYRDRVSAASAVYQDVVGRYADVVAAHYEGSAA</sequence>
<organism evidence="2 3">
    <name type="scientific">Streptomyces nanshensis</name>
    <dbReference type="NCBI Taxonomy" id="518642"/>
    <lineage>
        <taxon>Bacteria</taxon>
        <taxon>Bacillati</taxon>
        <taxon>Actinomycetota</taxon>
        <taxon>Actinomycetes</taxon>
        <taxon>Kitasatosporales</taxon>
        <taxon>Streptomycetaceae</taxon>
        <taxon>Streptomyces</taxon>
    </lineage>
</organism>
<accession>A0A1E7L562</accession>
<reference evidence="2 3" key="1">
    <citation type="journal article" date="2016" name="Front. Microbiol.">
        <title>Comparative Genomics Analysis of Streptomyces Species Reveals Their Adaptation to the Marine Environment and Their Diversity at the Genomic Level.</title>
        <authorList>
            <person name="Tian X."/>
            <person name="Zhang Z."/>
            <person name="Yang T."/>
            <person name="Chen M."/>
            <person name="Li J."/>
            <person name="Chen F."/>
            <person name="Yang J."/>
            <person name="Li W."/>
            <person name="Zhang B."/>
            <person name="Zhang Z."/>
            <person name="Wu J."/>
            <person name="Zhang C."/>
            <person name="Long L."/>
            <person name="Xiao J."/>
        </authorList>
    </citation>
    <scope>NUCLEOTIDE SEQUENCE [LARGE SCALE GENOMIC DNA]</scope>
    <source>
        <strain evidence="2 3">SCSIO 10429</strain>
    </source>
</reference>
<keyword evidence="3" id="KW-1185">Reference proteome</keyword>